<dbReference type="Gene3D" id="3.80.10.10">
    <property type="entry name" value="Ribonuclease Inhibitor"/>
    <property type="match status" value="1"/>
</dbReference>
<dbReference type="EMBL" id="PSQE01000006">
    <property type="protein sequence ID" value="RHN50206.1"/>
    <property type="molecule type" value="Genomic_DNA"/>
</dbReference>
<evidence type="ECO:0000313" key="7">
    <source>
        <dbReference type="Proteomes" id="UP000265566"/>
    </source>
</evidence>
<dbReference type="InterPro" id="IPR058192">
    <property type="entry name" value="WHD_ROQ1-like"/>
</dbReference>
<keyword evidence="4" id="KW-0520">NAD</keyword>
<sequence length="826" mass="94739">MSSTPRYRFSSNLSERSKLLSSEERQNRLLVAEMVAQAAIEFEYKYMREHEVFLSFRGEDTRASFTSHLYASLQNAGIKVFRDDDSLKRGDHISTSIHLAIQKSQISVIVFSRNYANSRWCLEELVKIMDCRRTQGQLVLPVFYDVDPCEVRHQTSEFGKAFQSLLNRISKEEGLYVRFGKAVRNLLSSLSIYKDESPDQVLTWRTTLREVAGLAGFVVLNSRNESEIIRNIVEKVTHLLDKTDLFVAHNPVGVETRVQDMIQLLDIQKSNDVLLLGMWGMGGIGKSTIAKAIYNKIGRNFEGRSFLGNIREVWAKNDGHVSLQQQLLFDICKETTTTMIQCIEAGKHTLKDRLCGKRVLLVLDDVSTLDQLTALCGSRQWFGSGSRIIITTRDMHILRGNRVDHVYKMKEMDEGESIMLFSWHAFKQASPREDFAGISRRIVEYLGRLPLALEVIGSYLFDRGIIEWKCVLDKLKRIPNDQVQKKLKISYDDLNDVLVKEIFLDIACFFIGMDRNDVIHILNGCELYAEIGINVLLERSLVTVDDMNRLGMHDLLRDMAREIIREESPKEVENRSRLWFSTDVLNVLSEQTGTKVVEALVLKLPISSSKCFSTKAFKKMTRLRLLQLTGVQLDGDFEYISRNLRWLSWNGFPLTCIPTSFYLGNLVSIELENSNIKLLWKETQRMEKLKILKLSHSHYLTQTPNFLNLPNLEQLVLSDCPMLSEVSHSIGYLNKILLINLEDCTSLRSLPRSIYRLKCLEMLQSAGTNTNGFVFFFNRKLIEGPIPIFLQSAGSIPNKKKCRDQCQNLMKVQGLKTYLNLSLIIM</sequence>
<dbReference type="Pfam" id="PF23282">
    <property type="entry name" value="WHD_ROQ1"/>
    <property type="match status" value="1"/>
</dbReference>
<dbReference type="PANTHER" id="PTHR11017">
    <property type="entry name" value="LEUCINE-RICH REPEAT-CONTAINING PROTEIN"/>
    <property type="match status" value="1"/>
</dbReference>
<evidence type="ECO:0000256" key="1">
    <source>
        <dbReference type="ARBA" id="ARBA00022614"/>
    </source>
</evidence>
<dbReference type="Proteomes" id="UP000265566">
    <property type="component" value="Chromosome 6"/>
</dbReference>
<evidence type="ECO:0000259" key="5">
    <source>
        <dbReference type="PROSITE" id="PS50104"/>
    </source>
</evidence>
<dbReference type="AlphaFoldDB" id="A0A396HAF1"/>
<dbReference type="InterPro" id="IPR036390">
    <property type="entry name" value="WH_DNA-bd_sf"/>
</dbReference>
<dbReference type="InterPro" id="IPR002182">
    <property type="entry name" value="NB-ARC"/>
</dbReference>
<dbReference type="Gene3D" id="3.40.50.300">
    <property type="entry name" value="P-loop containing nucleotide triphosphate hydrolases"/>
    <property type="match status" value="1"/>
</dbReference>
<keyword evidence="2" id="KW-0677">Repeat</keyword>
<dbReference type="InterPro" id="IPR000157">
    <property type="entry name" value="TIR_dom"/>
</dbReference>
<dbReference type="Pfam" id="PF01582">
    <property type="entry name" value="TIR"/>
    <property type="match status" value="1"/>
</dbReference>
<evidence type="ECO:0000256" key="2">
    <source>
        <dbReference type="ARBA" id="ARBA00022737"/>
    </source>
</evidence>
<dbReference type="InterPro" id="IPR042197">
    <property type="entry name" value="Apaf_helical"/>
</dbReference>
<reference evidence="7" key="1">
    <citation type="journal article" date="2018" name="Nat. Plants">
        <title>Whole-genome landscape of Medicago truncatula symbiotic genes.</title>
        <authorList>
            <person name="Pecrix Y."/>
            <person name="Staton S.E."/>
            <person name="Sallet E."/>
            <person name="Lelandais-Briere C."/>
            <person name="Moreau S."/>
            <person name="Carrere S."/>
            <person name="Blein T."/>
            <person name="Jardinaud M.F."/>
            <person name="Latrasse D."/>
            <person name="Zouine M."/>
            <person name="Zahm M."/>
            <person name="Kreplak J."/>
            <person name="Mayjonade B."/>
            <person name="Satge C."/>
            <person name="Perez M."/>
            <person name="Cauet S."/>
            <person name="Marande W."/>
            <person name="Chantry-Darmon C."/>
            <person name="Lopez-Roques C."/>
            <person name="Bouchez O."/>
            <person name="Berard A."/>
            <person name="Debelle F."/>
            <person name="Munos S."/>
            <person name="Bendahmane A."/>
            <person name="Berges H."/>
            <person name="Niebel A."/>
            <person name="Buitink J."/>
            <person name="Frugier F."/>
            <person name="Benhamed M."/>
            <person name="Crespi M."/>
            <person name="Gouzy J."/>
            <person name="Gamas P."/>
        </authorList>
    </citation>
    <scope>NUCLEOTIDE SEQUENCE [LARGE SCALE GENOMIC DNA]</scope>
    <source>
        <strain evidence="7">cv. Jemalong A17</strain>
    </source>
</reference>
<dbReference type="SUPFAM" id="SSF52200">
    <property type="entry name" value="Toll/Interleukin receptor TIR domain"/>
    <property type="match status" value="1"/>
</dbReference>
<dbReference type="SUPFAM" id="SSF52058">
    <property type="entry name" value="L domain-like"/>
    <property type="match status" value="1"/>
</dbReference>
<dbReference type="InterPro" id="IPR035897">
    <property type="entry name" value="Toll_tir_struct_dom_sf"/>
</dbReference>
<dbReference type="SMART" id="SM00255">
    <property type="entry name" value="TIR"/>
    <property type="match status" value="1"/>
</dbReference>
<dbReference type="FunFam" id="3.40.50.10140:FF:000007">
    <property type="entry name" value="Disease resistance protein (TIR-NBS-LRR class)"/>
    <property type="match status" value="1"/>
</dbReference>
<keyword evidence="1" id="KW-0433">Leucine-rich repeat</keyword>
<protein>
    <submittedName>
        <fullName evidence="6">Putative TIR domain, winged helix-turn-helix DNA-binding domain-containing protein</fullName>
    </submittedName>
</protein>
<feature type="domain" description="TIR" evidence="5">
    <location>
        <begin position="48"/>
        <end position="212"/>
    </location>
</feature>
<dbReference type="Gene3D" id="3.40.50.10140">
    <property type="entry name" value="Toll/interleukin-1 receptor homology (TIR) domain"/>
    <property type="match status" value="1"/>
</dbReference>
<dbReference type="Pfam" id="PF00931">
    <property type="entry name" value="NB-ARC"/>
    <property type="match status" value="1"/>
</dbReference>
<dbReference type="InterPro" id="IPR027417">
    <property type="entry name" value="P-loop_NTPase"/>
</dbReference>
<dbReference type="Gramene" id="rna34469">
    <property type="protein sequence ID" value="RHN50206.1"/>
    <property type="gene ID" value="gene34469"/>
</dbReference>
<evidence type="ECO:0000313" key="6">
    <source>
        <dbReference type="EMBL" id="RHN50206.1"/>
    </source>
</evidence>
<keyword evidence="3" id="KW-0611">Plant defense</keyword>
<gene>
    <name evidence="6" type="ORF">MtrunA17_Chr6g0454931</name>
</gene>
<dbReference type="GO" id="GO:0043531">
    <property type="term" value="F:ADP binding"/>
    <property type="evidence" value="ECO:0007669"/>
    <property type="project" value="InterPro"/>
</dbReference>
<dbReference type="Gene3D" id="1.10.8.430">
    <property type="entry name" value="Helical domain of apoptotic protease-activating factors"/>
    <property type="match status" value="1"/>
</dbReference>
<evidence type="ECO:0000256" key="3">
    <source>
        <dbReference type="ARBA" id="ARBA00022821"/>
    </source>
</evidence>
<organism evidence="6 7">
    <name type="scientific">Medicago truncatula</name>
    <name type="common">Barrel medic</name>
    <name type="synonym">Medicago tribuloides</name>
    <dbReference type="NCBI Taxonomy" id="3880"/>
    <lineage>
        <taxon>Eukaryota</taxon>
        <taxon>Viridiplantae</taxon>
        <taxon>Streptophyta</taxon>
        <taxon>Embryophyta</taxon>
        <taxon>Tracheophyta</taxon>
        <taxon>Spermatophyta</taxon>
        <taxon>Magnoliopsida</taxon>
        <taxon>eudicotyledons</taxon>
        <taxon>Gunneridae</taxon>
        <taxon>Pentapetalae</taxon>
        <taxon>rosids</taxon>
        <taxon>fabids</taxon>
        <taxon>Fabales</taxon>
        <taxon>Fabaceae</taxon>
        <taxon>Papilionoideae</taxon>
        <taxon>50 kb inversion clade</taxon>
        <taxon>NPAAA clade</taxon>
        <taxon>Hologalegina</taxon>
        <taxon>IRL clade</taxon>
        <taxon>Trifolieae</taxon>
        <taxon>Medicago</taxon>
    </lineage>
</organism>
<comment type="caution">
    <text evidence="6">The sequence shown here is derived from an EMBL/GenBank/DDBJ whole genome shotgun (WGS) entry which is preliminary data.</text>
</comment>
<dbReference type="SUPFAM" id="SSF46785">
    <property type="entry name" value="Winged helix' DNA-binding domain"/>
    <property type="match status" value="1"/>
</dbReference>
<keyword evidence="6" id="KW-0238">DNA-binding</keyword>
<dbReference type="PRINTS" id="PR00364">
    <property type="entry name" value="DISEASERSIST"/>
</dbReference>
<dbReference type="PANTHER" id="PTHR11017:SF271">
    <property type="entry name" value="DISEASE RESISTANCE PROTEIN (TIR-NBS-LRR CLASS) FAMILY"/>
    <property type="match status" value="1"/>
</dbReference>
<evidence type="ECO:0000256" key="4">
    <source>
        <dbReference type="ARBA" id="ARBA00023027"/>
    </source>
</evidence>
<dbReference type="GO" id="GO:0003677">
    <property type="term" value="F:DNA binding"/>
    <property type="evidence" value="ECO:0007669"/>
    <property type="project" value="UniProtKB-KW"/>
</dbReference>
<dbReference type="GO" id="GO:0007165">
    <property type="term" value="P:signal transduction"/>
    <property type="evidence" value="ECO:0007669"/>
    <property type="project" value="InterPro"/>
</dbReference>
<accession>A0A396HAF1</accession>
<dbReference type="InterPro" id="IPR032675">
    <property type="entry name" value="LRR_dom_sf"/>
</dbReference>
<dbReference type="PROSITE" id="PS50104">
    <property type="entry name" value="TIR"/>
    <property type="match status" value="1"/>
</dbReference>
<dbReference type="InterPro" id="IPR044974">
    <property type="entry name" value="Disease_R_plants"/>
</dbReference>
<name>A0A396HAF1_MEDTR</name>
<proteinExistence type="predicted"/>
<dbReference type="SUPFAM" id="SSF52540">
    <property type="entry name" value="P-loop containing nucleoside triphosphate hydrolases"/>
    <property type="match status" value="1"/>
</dbReference>
<dbReference type="GO" id="GO:0006952">
    <property type="term" value="P:defense response"/>
    <property type="evidence" value="ECO:0007669"/>
    <property type="project" value="UniProtKB-KW"/>
</dbReference>